<name>A0A0F8Z9I9_9ZZZZ</name>
<evidence type="ECO:0000313" key="2">
    <source>
        <dbReference type="EMBL" id="KKK90442.1"/>
    </source>
</evidence>
<evidence type="ECO:0000256" key="1">
    <source>
        <dbReference type="SAM" id="Phobius"/>
    </source>
</evidence>
<accession>A0A0F8Z9I9</accession>
<proteinExistence type="predicted"/>
<comment type="caution">
    <text evidence="2">The sequence shown here is derived from an EMBL/GenBank/DDBJ whole genome shotgun (WGS) entry which is preliminary data.</text>
</comment>
<reference evidence="2" key="1">
    <citation type="journal article" date="2015" name="Nature">
        <title>Complex archaea that bridge the gap between prokaryotes and eukaryotes.</title>
        <authorList>
            <person name="Spang A."/>
            <person name="Saw J.H."/>
            <person name="Jorgensen S.L."/>
            <person name="Zaremba-Niedzwiedzka K."/>
            <person name="Martijn J."/>
            <person name="Lind A.E."/>
            <person name="van Eijk R."/>
            <person name="Schleper C."/>
            <person name="Guy L."/>
            <person name="Ettema T.J."/>
        </authorList>
    </citation>
    <scope>NUCLEOTIDE SEQUENCE</scope>
</reference>
<keyword evidence="1" id="KW-0472">Membrane</keyword>
<organism evidence="2">
    <name type="scientific">marine sediment metagenome</name>
    <dbReference type="NCBI Taxonomy" id="412755"/>
    <lineage>
        <taxon>unclassified sequences</taxon>
        <taxon>metagenomes</taxon>
        <taxon>ecological metagenomes</taxon>
    </lineage>
</organism>
<feature type="non-terminal residue" evidence="2">
    <location>
        <position position="206"/>
    </location>
</feature>
<keyword evidence="1" id="KW-1133">Transmembrane helix</keyword>
<sequence>MTENIVVNFIANVKGFSRAMAAPMERMKEIRTATGKWDRSTREANTRLGRLTLGFRKAVHGMRGFKMEMLSVMFFGQGMTRFFSGLLRPALEATGLFKLWGIVLQVLFLPIALKLLEILMPIFQWIMNLDEATKLIIGKWVLFGIVAGLFLFLLGSIALGIGGVILVFGSLFGIIDKLIPDIDVLGINMSSFLEAGLAIGLISKLW</sequence>
<gene>
    <name evidence="2" type="ORF">LCGC14_2722990</name>
</gene>
<dbReference type="EMBL" id="LAZR01049102">
    <property type="protein sequence ID" value="KKK90442.1"/>
    <property type="molecule type" value="Genomic_DNA"/>
</dbReference>
<feature type="transmembrane region" description="Helical" evidence="1">
    <location>
        <begin position="140"/>
        <end position="172"/>
    </location>
</feature>
<feature type="transmembrane region" description="Helical" evidence="1">
    <location>
        <begin position="69"/>
        <end position="87"/>
    </location>
</feature>
<feature type="transmembrane region" description="Helical" evidence="1">
    <location>
        <begin position="99"/>
        <end position="119"/>
    </location>
</feature>
<protein>
    <submittedName>
        <fullName evidence="2">Uncharacterized protein</fullName>
    </submittedName>
</protein>
<dbReference type="AlphaFoldDB" id="A0A0F8Z9I9"/>
<feature type="transmembrane region" description="Helical" evidence="1">
    <location>
        <begin position="184"/>
        <end position="202"/>
    </location>
</feature>
<keyword evidence="1" id="KW-0812">Transmembrane</keyword>